<reference evidence="1 2" key="1">
    <citation type="submission" date="2011-05" db="EMBL/GenBank/DDBJ databases">
        <title>Complete sequence of Methanotorris igneus Kol 5.</title>
        <authorList>
            <consortium name="US DOE Joint Genome Institute"/>
            <person name="Lucas S."/>
            <person name="Han J."/>
            <person name="Lapidus A."/>
            <person name="Cheng J.-F."/>
            <person name="Goodwin L."/>
            <person name="Pitluck S."/>
            <person name="Peters L."/>
            <person name="Mikhailova N."/>
            <person name="Chertkov O."/>
            <person name="Han C."/>
            <person name="Tapia R."/>
            <person name="Land M."/>
            <person name="Hauser L."/>
            <person name="Kyrpides N."/>
            <person name="Ivanova N."/>
            <person name="Pagani I."/>
            <person name="Sieprawska-Lupa M."/>
            <person name="Whitman W."/>
            <person name="Woyke T."/>
        </authorList>
    </citation>
    <scope>NUCLEOTIDE SEQUENCE [LARGE SCALE GENOMIC DNA]</scope>
    <source>
        <strain evidence="2">DSM 5666 / JCM 11834 / Kol 5</strain>
    </source>
</reference>
<proteinExistence type="predicted"/>
<dbReference type="STRING" id="880724.Metig_1635"/>
<gene>
    <name evidence="1" type="ordered locus">Metig_1635</name>
</gene>
<keyword evidence="2" id="KW-1185">Reference proteome</keyword>
<dbReference type="AlphaFoldDB" id="F6BBG1"/>
<dbReference type="HOGENOM" id="CLU_3227808_0_0_2"/>
<dbReference type="Proteomes" id="UP000009227">
    <property type="component" value="Chromosome"/>
</dbReference>
<organism evidence="2">
    <name type="scientific">Methanotorris igneus (strain DSM 5666 / JCM 11834 / Kol 5)</name>
    <dbReference type="NCBI Taxonomy" id="880724"/>
    <lineage>
        <taxon>Archaea</taxon>
        <taxon>Methanobacteriati</taxon>
        <taxon>Methanobacteriota</taxon>
        <taxon>Methanomada group</taxon>
        <taxon>Methanococci</taxon>
        <taxon>Methanococcales</taxon>
        <taxon>Methanocaldococcaceae</taxon>
        <taxon>Methanotorris</taxon>
    </lineage>
</organism>
<evidence type="ECO:0000313" key="1">
    <source>
        <dbReference type="EMBL" id="AEF97168.1"/>
    </source>
</evidence>
<protein>
    <submittedName>
        <fullName evidence="1">Uncharacterized protein</fullName>
    </submittedName>
</protein>
<dbReference type="KEGG" id="mig:Metig_1635"/>
<evidence type="ECO:0000313" key="2">
    <source>
        <dbReference type="Proteomes" id="UP000009227"/>
    </source>
</evidence>
<name>F6BBG1_METIK</name>
<accession>F6BBG1</accession>
<dbReference type="EMBL" id="CP002737">
    <property type="protein sequence ID" value="AEF97168.1"/>
    <property type="molecule type" value="Genomic_DNA"/>
</dbReference>
<sequence>MVFILKIFKDSVVTAKGSSSQVADAAASNHKITRHYTLFRKYS</sequence>